<sequence>CLCMFTIPFFIHVYVHSSHVCVFSRILLAILSYTIGLKFSYWSPKTSWFASIRFTSLKIRSFNCGSVKCSSSRSIVKGASERGAKTSSGRFQSRTYGCCSASATEHRSFGSSTSIRSSSERALAVVSAEGPIGPPGMSGKKWASGTICSIGCLSNLGSVSKYVAIGAGNRETKSDPSRGDPIIRVIWIH</sequence>
<keyword evidence="2" id="KW-1185">Reference proteome</keyword>
<proteinExistence type="predicted"/>
<gene>
    <name evidence="1" type="ORF">PMAYCL1PPCAC_26349</name>
</gene>
<dbReference type="Proteomes" id="UP001328107">
    <property type="component" value="Unassembled WGS sequence"/>
</dbReference>
<organism evidence="1 2">
    <name type="scientific">Pristionchus mayeri</name>
    <dbReference type="NCBI Taxonomy" id="1317129"/>
    <lineage>
        <taxon>Eukaryota</taxon>
        <taxon>Metazoa</taxon>
        <taxon>Ecdysozoa</taxon>
        <taxon>Nematoda</taxon>
        <taxon>Chromadorea</taxon>
        <taxon>Rhabditida</taxon>
        <taxon>Rhabditina</taxon>
        <taxon>Diplogasteromorpha</taxon>
        <taxon>Diplogasteroidea</taxon>
        <taxon>Neodiplogasteridae</taxon>
        <taxon>Pristionchus</taxon>
    </lineage>
</organism>
<comment type="caution">
    <text evidence="1">The sequence shown here is derived from an EMBL/GenBank/DDBJ whole genome shotgun (WGS) entry which is preliminary data.</text>
</comment>
<evidence type="ECO:0000313" key="1">
    <source>
        <dbReference type="EMBL" id="GMR56154.1"/>
    </source>
</evidence>
<evidence type="ECO:0000313" key="2">
    <source>
        <dbReference type="Proteomes" id="UP001328107"/>
    </source>
</evidence>
<protein>
    <submittedName>
        <fullName evidence="1">Uncharacterized protein</fullName>
    </submittedName>
</protein>
<dbReference type="EMBL" id="BTRK01000005">
    <property type="protein sequence ID" value="GMR56154.1"/>
    <property type="molecule type" value="Genomic_DNA"/>
</dbReference>
<name>A0AAN5D5S9_9BILA</name>
<reference evidence="2" key="1">
    <citation type="submission" date="2022-10" db="EMBL/GenBank/DDBJ databases">
        <title>Genome assembly of Pristionchus species.</title>
        <authorList>
            <person name="Yoshida K."/>
            <person name="Sommer R.J."/>
        </authorList>
    </citation>
    <scope>NUCLEOTIDE SEQUENCE [LARGE SCALE GENOMIC DNA]</scope>
    <source>
        <strain evidence="2">RS5460</strain>
    </source>
</reference>
<accession>A0AAN5D5S9</accession>
<feature type="non-terminal residue" evidence="1">
    <location>
        <position position="1"/>
    </location>
</feature>
<dbReference type="AlphaFoldDB" id="A0AAN5D5S9"/>